<organism evidence="2 3">
    <name type="scientific">Trichinella patagoniensis</name>
    <dbReference type="NCBI Taxonomy" id="990121"/>
    <lineage>
        <taxon>Eukaryota</taxon>
        <taxon>Metazoa</taxon>
        <taxon>Ecdysozoa</taxon>
        <taxon>Nematoda</taxon>
        <taxon>Enoplea</taxon>
        <taxon>Dorylaimia</taxon>
        <taxon>Trichinellida</taxon>
        <taxon>Trichinellidae</taxon>
        <taxon>Trichinella</taxon>
    </lineage>
</organism>
<dbReference type="Proteomes" id="UP000054783">
    <property type="component" value="Unassembled WGS sequence"/>
</dbReference>
<dbReference type="EMBL" id="JYDQ01000077">
    <property type="protein sequence ID" value="KRY16448.1"/>
    <property type="molecule type" value="Genomic_DNA"/>
</dbReference>
<feature type="transmembrane region" description="Helical" evidence="1">
    <location>
        <begin position="12"/>
        <end position="29"/>
    </location>
</feature>
<evidence type="ECO:0000256" key="1">
    <source>
        <dbReference type="SAM" id="Phobius"/>
    </source>
</evidence>
<accession>A0A0V0ZUM5</accession>
<feature type="transmembrane region" description="Helical" evidence="1">
    <location>
        <begin position="41"/>
        <end position="64"/>
    </location>
</feature>
<keyword evidence="1" id="KW-0812">Transmembrane</keyword>
<keyword evidence="1" id="KW-1133">Transmembrane helix</keyword>
<proteinExistence type="predicted"/>
<reference evidence="2 3" key="1">
    <citation type="submission" date="2015-01" db="EMBL/GenBank/DDBJ databases">
        <title>Evolution of Trichinella species and genotypes.</title>
        <authorList>
            <person name="Korhonen P.K."/>
            <person name="Edoardo P."/>
            <person name="Giuseppe L.R."/>
            <person name="Gasser R.B."/>
        </authorList>
    </citation>
    <scope>NUCLEOTIDE SEQUENCE [LARGE SCALE GENOMIC DNA]</scope>
    <source>
        <strain evidence="2">ISS2496</strain>
    </source>
</reference>
<protein>
    <submittedName>
        <fullName evidence="2">Uncharacterized protein</fullName>
    </submittedName>
</protein>
<comment type="caution">
    <text evidence="2">The sequence shown here is derived from an EMBL/GenBank/DDBJ whole genome shotgun (WGS) entry which is preliminary data.</text>
</comment>
<name>A0A0V0ZUM5_9BILA</name>
<sequence length="66" mass="7452">MQVMKLSNAQRYLINAMITVITIIIINCSKNSYTLITNNQVPILTVAIRGLFVLVMNKLSLVLCQR</sequence>
<keyword evidence="3" id="KW-1185">Reference proteome</keyword>
<keyword evidence="1" id="KW-0472">Membrane</keyword>
<gene>
    <name evidence="2" type="ORF">T12_16713</name>
</gene>
<evidence type="ECO:0000313" key="3">
    <source>
        <dbReference type="Proteomes" id="UP000054783"/>
    </source>
</evidence>
<evidence type="ECO:0000313" key="2">
    <source>
        <dbReference type="EMBL" id="KRY16448.1"/>
    </source>
</evidence>
<dbReference type="AlphaFoldDB" id="A0A0V0ZUM5"/>